<gene>
    <name evidence="1" type="ORF">CUNI_LOCUS11433</name>
</gene>
<keyword evidence="2" id="KW-1185">Reference proteome</keyword>
<organism evidence="1 2">
    <name type="scientific">Candidula unifasciata</name>
    <dbReference type="NCBI Taxonomy" id="100452"/>
    <lineage>
        <taxon>Eukaryota</taxon>
        <taxon>Metazoa</taxon>
        <taxon>Spiralia</taxon>
        <taxon>Lophotrochozoa</taxon>
        <taxon>Mollusca</taxon>
        <taxon>Gastropoda</taxon>
        <taxon>Heterobranchia</taxon>
        <taxon>Euthyneura</taxon>
        <taxon>Panpulmonata</taxon>
        <taxon>Eupulmonata</taxon>
        <taxon>Stylommatophora</taxon>
        <taxon>Helicina</taxon>
        <taxon>Helicoidea</taxon>
        <taxon>Geomitridae</taxon>
        <taxon>Candidula</taxon>
    </lineage>
</organism>
<evidence type="ECO:0000313" key="1">
    <source>
        <dbReference type="EMBL" id="CAG5125875.1"/>
    </source>
</evidence>
<protein>
    <submittedName>
        <fullName evidence="1">Uncharacterized protein</fullName>
    </submittedName>
</protein>
<dbReference type="Proteomes" id="UP000678393">
    <property type="component" value="Unassembled WGS sequence"/>
</dbReference>
<evidence type="ECO:0000313" key="2">
    <source>
        <dbReference type="Proteomes" id="UP000678393"/>
    </source>
</evidence>
<accession>A0A8S3ZD78</accession>
<feature type="non-terminal residue" evidence="1">
    <location>
        <position position="72"/>
    </location>
</feature>
<proteinExistence type="predicted"/>
<comment type="caution">
    <text evidence="1">The sequence shown here is derived from an EMBL/GenBank/DDBJ whole genome shotgun (WGS) entry which is preliminary data.</text>
</comment>
<reference evidence="1" key="1">
    <citation type="submission" date="2021-04" db="EMBL/GenBank/DDBJ databases">
        <authorList>
            <consortium name="Molecular Ecology Group"/>
        </authorList>
    </citation>
    <scope>NUCLEOTIDE SEQUENCE</scope>
</reference>
<sequence length="72" mass="7847">MDLFSPPPNPPPPPPPVVSVPSAVKKPFFNRPLKHCLGSSTSWEGVCVFFLLCAVRKVNLPGAFITSYKQLP</sequence>
<dbReference type="EMBL" id="CAJHNH020002190">
    <property type="protein sequence ID" value="CAG5125875.1"/>
    <property type="molecule type" value="Genomic_DNA"/>
</dbReference>
<dbReference type="AlphaFoldDB" id="A0A8S3ZD78"/>
<name>A0A8S3ZD78_9EUPU</name>